<dbReference type="InterPro" id="IPR003265">
    <property type="entry name" value="HhH-GPD_domain"/>
</dbReference>
<evidence type="ECO:0000256" key="5">
    <source>
        <dbReference type="ARBA" id="ARBA00023295"/>
    </source>
</evidence>
<dbReference type="GO" id="GO:0000703">
    <property type="term" value="F:oxidized pyrimidine nucleobase lesion DNA N-glycosylase activity"/>
    <property type="evidence" value="ECO:0007669"/>
    <property type="project" value="TreeGrafter"/>
</dbReference>
<protein>
    <submittedName>
        <fullName evidence="7">DNA glycosylase</fullName>
    </submittedName>
</protein>
<dbReference type="GO" id="GO:0006285">
    <property type="term" value="P:base-excision repair, AP site formation"/>
    <property type="evidence" value="ECO:0007669"/>
    <property type="project" value="TreeGrafter"/>
</dbReference>
<dbReference type="OrthoDB" id="2099276at2759"/>
<comment type="caution">
    <text evidence="7">The sequence shown here is derived from an EMBL/GenBank/DDBJ whole genome shotgun (WGS) entry which is preliminary data.</text>
</comment>
<keyword evidence="5" id="KW-0326">Glycosidase</keyword>
<keyword evidence="3" id="KW-0234">DNA repair</keyword>
<dbReference type="SUPFAM" id="SSF48150">
    <property type="entry name" value="DNA-glycosylase"/>
    <property type="match status" value="1"/>
</dbReference>
<evidence type="ECO:0000313" key="7">
    <source>
        <dbReference type="EMBL" id="KAG5185883.1"/>
    </source>
</evidence>
<keyword evidence="4" id="KW-0456">Lyase</keyword>
<dbReference type="GO" id="GO:0003906">
    <property type="term" value="F:DNA-(apurinic or apyrimidinic site) endonuclease activity"/>
    <property type="evidence" value="ECO:0007669"/>
    <property type="project" value="TreeGrafter"/>
</dbReference>
<evidence type="ECO:0000256" key="3">
    <source>
        <dbReference type="ARBA" id="ARBA00023204"/>
    </source>
</evidence>
<name>A0A835ZBI3_9STRA</name>
<organism evidence="7 8">
    <name type="scientific">Tribonema minus</name>
    <dbReference type="NCBI Taxonomy" id="303371"/>
    <lineage>
        <taxon>Eukaryota</taxon>
        <taxon>Sar</taxon>
        <taxon>Stramenopiles</taxon>
        <taxon>Ochrophyta</taxon>
        <taxon>PX clade</taxon>
        <taxon>Xanthophyceae</taxon>
        <taxon>Tribonematales</taxon>
        <taxon>Tribonemataceae</taxon>
        <taxon>Tribonema</taxon>
    </lineage>
</organism>
<dbReference type="GO" id="GO:0016829">
    <property type="term" value="F:lyase activity"/>
    <property type="evidence" value="ECO:0007669"/>
    <property type="project" value="UniProtKB-KW"/>
</dbReference>
<dbReference type="PANTHER" id="PTHR43286:SF1">
    <property type="entry name" value="ENDONUCLEASE III-LIKE PROTEIN 1"/>
    <property type="match status" value="1"/>
</dbReference>
<dbReference type="CDD" id="cd00056">
    <property type="entry name" value="ENDO3c"/>
    <property type="match status" value="1"/>
</dbReference>
<evidence type="ECO:0000313" key="8">
    <source>
        <dbReference type="Proteomes" id="UP000664859"/>
    </source>
</evidence>
<dbReference type="SMART" id="SM00478">
    <property type="entry name" value="ENDO3c"/>
    <property type="match status" value="1"/>
</dbReference>
<reference evidence="7" key="1">
    <citation type="submission" date="2021-02" db="EMBL/GenBank/DDBJ databases">
        <title>First Annotated Genome of the Yellow-green Alga Tribonema minus.</title>
        <authorList>
            <person name="Mahan K.M."/>
        </authorList>
    </citation>
    <scope>NUCLEOTIDE SEQUENCE</scope>
    <source>
        <strain evidence="7">UTEX B ZZ1240</strain>
    </source>
</reference>
<keyword evidence="2" id="KW-0378">Hydrolase</keyword>
<dbReference type="Proteomes" id="UP000664859">
    <property type="component" value="Unassembled WGS sequence"/>
</dbReference>
<evidence type="ECO:0000256" key="1">
    <source>
        <dbReference type="ARBA" id="ARBA00022763"/>
    </source>
</evidence>
<dbReference type="Pfam" id="PF00730">
    <property type="entry name" value="HhH-GPD"/>
    <property type="match status" value="1"/>
</dbReference>
<evidence type="ECO:0000259" key="6">
    <source>
        <dbReference type="SMART" id="SM00478"/>
    </source>
</evidence>
<dbReference type="PANTHER" id="PTHR43286">
    <property type="entry name" value="ENDONUCLEASE III-LIKE PROTEIN 1"/>
    <property type="match status" value="1"/>
</dbReference>
<dbReference type="AlphaFoldDB" id="A0A835ZBI3"/>
<accession>A0A835ZBI3</accession>
<dbReference type="EMBL" id="JAFCMP010000118">
    <property type="protein sequence ID" value="KAG5185883.1"/>
    <property type="molecule type" value="Genomic_DNA"/>
</dbReference>
<evidence type="ECO:0000256" key="2">
    <source>
        <dbReference type="ARBA" id="ARBA00022801"/>
    </source>
</evidence>
<dbReference type="Gene3D" id="1.10.340.30">
    <property type="entry name" value="Hypothetical protein, domain 2"/>
    <property type="match status" value="1"/>
</dbReference>
<dbReference type="GO" id="GO:0006289">
    <property type="term" value="P:nucleotide-excision repair"/>
    <property type="evidence" value="ECO:0007669"/>
    <property type="project" value="TreeGrafter"/>
</dbReference>
<dbReference type="GO" id="GO:0005634">
    <property type="term" value="C:nucleus"/>
    <property type="evidence" value="ECO:0007669"/>
    <property type="project" value="TreeGrafter"/>
</dbReference>
<sequence length="170" mass="18610">MLSSQTRDEATSAACRALAQLCSPLPLSAAVLRTKSEEQILDAVRPVSFYKTKATRILKICDVLLDRYGGDIPPDAAGLLALPGVGPKVMTLVMDLAWQDSVGICVDTHVHRISNRLGWVKTWKRSGADGRARSQVPELTRAALEAWLPRPLWSEVNFLLVGFGQEVSTR</sequence>
<proteinExistence type="predicted"/>
<keyword evidence="8" id="KW-1185">Reference proteome</keyword>
<feature type="domain" description="HhH-GPD" evidence="6">
    <location>
        <begin position="2"/>
        <end position="166"/>
    </location>
</feature>
<keyword evidence="1" id="KW-0227">DNA damage</keyword>
<evidence type="ECO:0000256" key="4">
    <source>
        <dbReference type="ARBA" id="ARBA00023239"/>
    </source>
</evidence>
<gene>
    <name evidence="7" type="ORF">JKP88DRAFT_179931</name>
</gene>
<dbReference type="InterPro" id="IPR011257">
    <property type="entry name" value="DNA_glycosylase"/>
</dbReference>
<dbReference type="Gene3D" id="1.10.1670.10">
    <property type="entry name" value="Helix-hairpin-Helix base-excision DNA repair enzymes (C-terminal)"/>
    <property type="match status" value="1"/>
</dbReference>
<dbReference type="InterPro" id="IPR023170">
    <property type="entry name" value="HhH_base_excis_C"/>
</dbReference>